<evidence type="ECO:0000259" key="13">
    <source>
        <dbReference type="PROSITE" id="PS52039"/>
    </source>
</evidence>
<feature type="site" description="Interaction with DNA" evidence="10">
    <location>
        <position position="346"/>
    </location>
</feature>
<dbReference type="InterPro" id="IPR000380">
    <property type="entry name" value="Topo_IA"/>
</dbReference>
<feature type="site" description="Interaction with DNA" evidence="10">
    <location>
        <position position="144"/>
    </location>
</feature>
<dbReference type="Pfam" id="PF01131">
    <property type="entry name" value="Topoisom_bac"/>
    <property type="match status" value="1"/>
</dbReference>
<dbReference type="EC" id="5.6.2.1" evidence="10"/>
<dbReference type="AlphaFoldDB" id="H5SCU4"/>
<dbReference type="PRINTS" id="PR00417">
    <property type="entry name" value="PRTPISMRASEI"/>
</dbReference>
<gene>
    <name evidence="10" type="primary">topA</name>
    <name evidence="14" type="ORF">HGMM_F11G08C17</name>
</gene>
<dbReference type="InterPro" id="IPR028612">
    <property type="entry name" value="Topoisom_1_IA"/>
</dbReference>
<dbReference type="InterPro" id="IPR023406">
    <property type="entry name" value="Topo_IA_AS"/>
</dbReference>
<organism evidence="14">
    <name type="scientific">uncultured Planctomycetota bacterium</name>
    <dbReference type="NCBI Taxonomy" id="120965"/>
    <lineage>
        <taxon>Bacteria</taxon>
        <taxon>Pseudomonadati</taxon>
        <taxon>Planctomycetota</taxon>
        <taxon>environmental samples</taxon>
    </lineage>
</organism>
<dbReference type="InterPro" id="IPR003601">
    <property type="entry name" value="Topo_IA_2"/>
</dbReference>
<evidence type="ECO:0000259" key="12">
    <source>
        <dbReference type="PROSITE" id="PS50880"/>
    </source>
</evidence>
<sequence>MGSRKKRHLVIVESPAKAKTISKYLGPEYEVAASKGHVRDLPKARFGIDIAGGWIPTYQNLPERKQVLAELKKKAEQAQLVFLAPDPDREGEAIAWHLKEALGLSEERVRRVTFNEITKKAVQEAFAHPGQINLDRVRAQETRRFLDRVVGYQLSPLLRRKVRGGLSAGRVQSVAVRLIVEREREIQAFRPEEYWKIFAALRPLAAMATPTQPTIHVRKAKKEKEEEAEVEDTEAEVSPIQRGEAPAGTFLAELVEWQQAKPNIPNETEALRLAEVLQRTNYRVASVEQRERIDSPPPPFITSTLQQQANIRYRFSSEKTMRLAQQLYEGVELGPEGPVALITYMRTDSVRISEEALAAVRAFIRQNYGTEYLPASPNVYQSGKSAQEGHEAIRPTDLAYTPDKVAPWLTADQLKLYSLIYWRFVASQMNPAVFDITTVAIEATDPNTGLPQGLFKAQGRVLRFDGYRRVYQPVGKQEDALLPALSPGQPLDCPELLASQHFTQPPPRYTEASLVKTLEKEGIGRPSTYATIISKIQQRGYVEQKNRRFYATPLGMLVTDLLVEHFPKIMDVKFTSHMEEELDEIEQGRANWREVLDEFYQPFSQALKVAEAKMPKIKGQESEEACPLCGAPLVTRYSKTGEFLGCSRYPDCRYVKGNGESGDSAEPTEFSCPECGKPMLRRTGKRGQFLSCSGYPDCPVTMSLDAQGNPVITTQKTSYTCELCGAPMVLREGKRGKFLSCAAWPKCRNTKNLDEQGQPVETPDTGIECEKCGSPMVIRPGPRGPFLGCSAFPKCRNAQPLPEHLKEQAFSLFPPPTKPPVPDIAIEERCPVCNEPMKLRAGRNGQYFLGCSRYPKCRGTRELPASIAEKIQTATHSQTST</sequence>
<dbReference type="Gene3D" id="3.40.50.140">
    <property type="match status" value="1"/>
</dbReference>
<dbReference type="InterPro" id="IPR013498">
    <property type="entry name" value="Topo_IA_Znf"/>
</dbReference>
<keyword evidence="6" id="KW-0460">Magnesium</keyword>
<dbReference type="Gene3D" id="1.10.460.10">
    <property type="entry name" value="Topoisomerase I, domain 2"/>
    <property type="match status" value="1"/>
</dbReference>
<keyword evidence="4" id="KW-0863">Zinc-finger</keyword>
<evidence type="ECO:0000256" key="4">
    <source>
        <dbReference type="ARBA" id="ARBA00022771"/>
    </source>
</evidence>
<feature type="domain" description="Topo IA-type catalytic" evidence="13">
    <location>
        <begin position="133"/>
        <end position="607"/>
    </location>
</feature>
<evidence type="ECO:0000256" key="1">
    <source>
        <dbReference type="ARBA" id="ARBA00000213"/>
    </source>
</evidence>
<dbReference type="Gene3D" id="2.70.20.10">
    <property type="entry name" value="Topoisomerase I, domain 3"/>
    <property type="match status" value="1"/>
</dbReference>
<dbReference type="Pfam" id="PF01396">
    <property type="entry name" value="Zn_ribbon_Top1"/>
    <property type="match status" value="5"/>
</dbReference>
<evidence type="ECO:0000256" key="5">
    <source>
        <dbReference type="ARBA" id="ARBA00022833"/>
    </source>
</evidence>
<dbReference type="Gene3D" id="3.30.65.10">
    <property type="entry name" value="Bacterial Topoisomerase I, domain 1"/>
    <property type="match status" value="5"/>
</dbReference>
<feature type="site" description="Interaction with DNA" evidence="10">
    <location>
        <position position="37"/>
    </location>
</feature>
<evidence type="ECO:0000256" key="8">
    <source>
        <dbReference type="ARBA" id="ARBA00023125"/>
    </source>
</evidence>
<dbReference type="InterPro" id="IPR003602">
    <property type="entry name" value="Topo_IA_DNA-bd_dom"/>
</dbReference>
<dbReference type="InterPro" id="IPR034149">
    <property type="entry name" value="TOPRIM_TopoI"/>
</dbReference>
<feature type="domain" description="Toprim" evidence="12">
    <location>
        <begin position="7"/>
        <end position="117"/>
    </location>
</feature>
<feature type="site" description="Interaction with DNA" evidence="10">
    <location>
        <position position="539"/>
    </location>
</feature>
<keyword evidence="3" id="KW-0479">Metal-binding</keyword>
<evidence type="ECO:0000256" key="10">
    <source>
        <dbReference type="HAMAP-Rule" id="MF_00952"/>
    </source>
</evidence>
<keyword evidence="8 10" id="KW-0238">DNA-binding</keyword>
<keyword evidence="5" id="KW-0862">Zinc</keyword>
<dbReference type="SUPFAM" id="SSF57783">
    <property type="entry name" value="Zinc beta-ribbon"/>
    <property type="match status" value="5"/>
</dbReference>
<dbReference type="PANTHER" id="PTHR42785:SF1">
    <property type="entry name" value="DNA TOPOISOMERASE"/>
    <property type="match status" value="1"/>
</dbReference>
<reference evidence="14" key="2">
    <citation type="journal article" date="2012" name="PLoS ONE">
        <title>A Deeply Branching Thermophilic Bacterium with an Ancient Acetyl-CoA Pathway Dominates a Subsurface Ecosystem.</title>
        <authorList>
            <person name="Takami H."/>
            <person name="Noguchi H."/>
            <person name="Takaki Y."/>
            <person name="Uchiyama I."/>
            <person name="Toyoda A."/>
            <person name="Nishi S."/>
            <person name="Chee G.-J."/>
            <person name="Arai W."/>
            <person name="Nunoura T."/>
            <person name="Itoh T."/>
            <person name="Hattori M."/>
            <person name="Takai K."/>
        </authorList>
    </citation>
    <scope>NUCLEOTIDE SEQUENCE</scope>
</reference>
<proteinExistence type="inferred from homology"/>
<dbReference type="CDD" id="cd03363">
    <property type="entry name" value="TOPRIM_TopoIA_TopoI"/>
    <property type="match status" value="1"/>
</dbReference>
<feature type="compositionally biased region" description="Acidic residues" evidence="11">
    <location>
        <begin position="226"/>
        <end position="235"/>
    </location>
</feature>
<name>H5SCU4_9BACT</name>
<dbReference type="InterPro" id="IPR013826">
    <property type="entry name" value="Topo_IA_cen_sub3"/>
</dbReference>
<dbReference type="SMART" id="SM00493">
    <property type="entry name" value="TOPRIM"/>
    <property type="match status" value="1"/>
</dbReference>
<dbReference type="SUPFAM" id="SSF56712">
    <property type="entry name" value="Prokaryotic type I DNA topoisomerase"/>
    <property type="match status" value="1"/>
</dbReference>
<comment type="catalytic activity">
    <reaction evidence="1 10">
        <text>ATP-independent breakage of single-stranded DNA, followed by passage and rejoining.</text>
        <dbReference type="EC" id="5.6.2.1"/>
    </reaction>
</comment>
<evidence type="ECO:0000256" key="7">
    <source>
        <dbReference type="ARBA" id="ARBA00023029"/>
    </source>
</evidence>
<reference evidence="14" key="1">
    <citation type="journal article" date="2005" name="Environ. Microbiol.">
        <title>Genetic and functional properties of uncultivated thermophilic crenarchaeotes from a subsurface gold mine as revealed by analysis of genome fragments.</title>
        <authorList>
            <person name="Nunoura T."/>
            <person name="Hirayama H."/>
            <person name="Takami H."/>
            <person name="Oida H."/>
            <person name="Nishi S."/>
            <person name="Shimamura S."/>
            <person name="Suzuki Y."/>
            <person name="Inagaki F."/>
            <person name="Takai K."/>
            <person name="Nealson K.H."/>
            <person name="Horikoshi K."/>
        </authorList>
    </citation>
    <scope>NUCLEOTIDE SEQUENCE</scope>
</reference>
<evidence type="ECO:0000256" key="9">
    <source>
        <dbReference type="ARBA" id="ARBA00023235"/>
    </source>
</evidence>
<dbReference type="Gene3D" id="1.10.290.10">
    <property type="entry name" value="Topoisomerase I, domain 4"/>
    <property type="match status" value="1"/>
</dbReference>
<dbReference type="InterPro" id="IPR013824">
    <property type="entry name" value="Topo_IA_cen_sub1"/>
</dbReference>
<dbReference type="CDD" id="cd00186">
    <property type="entry name" value="TOP1Ac"/>
    <property type="match status" value="1"/>
</dbReference>
<dbReference type="GO" id="GO:0003677">
    <property type="term" value="F:DNA binding"/>
    <property type="evidence" value="ECO:0007669"/>
    <property type="project" value="UniProtKB-KW"/>
</dbReference>
<dbReference type="InterPro" id="IPR006171">
    <property type="entry name" value="TOPRIM_dom"/>
</dbReference>
<protein>
    <recommendedName>
        <fullName evidence="10">DNA topoisomerase 1</fullName>
        <ecNumber evidence="10">5.6.2.1</ecNumber>
    </recommendedName>
    <alternativeName>
        <fullName evidence="10">DNA topoisomerase I</fullName>
    </alternativeName>
</protein>
<dbReference type="InterPro" id="IPR023405">
    <property type="entry name" value="Topo_IA_core_domain"/>
</dbReference>
<feature type="active site" description="O-(5'-phospho-DNA)-tyrosine intermediate" evidence="10">
    <location>
        <position position="344"/>
    </location>
</feature>
<dbReference type="GO" id="GO:0003917">
    <property type="term" value="F:DNA topoisomerase type I (single strand cut, ATP-independent) activity"/>
    <property type="evidence" value="ECO:0007669"/>
    <property type="project" value="UniProtKB-UniRule"/>
</dbReference>
<feature type="site" description="Interaction with DNA" evidence="10">
    <location>
        <position position="147"/>
    </location>
</feature>
<dbReference type="NCBIfam" id="TIGR01051">
    <property type="entry name" value="topA_bact"/>
    <property type="match status" value="1"/>
</dbReference>
<evidence type="ECO:0000256" key="2">
    <source>
        <dbReference type="ARBA" id="ARBA00009446"/>
    </source>
</evidence>
<dbReference type="GO" id="GO:0005694">
    <property type="term" value="C:chromosome"/>
    <property type="evidence" value="ECO:0007669"/>
    <property type="project" value="InterPro"/>
</dbReference>
<dbReference type="PROSITE" id="PS52039">
    <property type="entry name" value="TOPO_IA_2"/>
    <property type="match status" value="1"/>
</dbReference>
<feature type="site" description="Interaction with DNA" evidence="10">
    <location>
        <position position="152"/>
    </location>
</feature>
<evidence type="ECO:0000313" key="14">
    <source>
        <dbReference type="EMBL" id="BAL53980.1"/>
    </source>
</evidence>
<comment type="subunit">
    <text evidence="10">Monomer.</text>
</comment>
<keyword evidence="7 10" id="KW-0799">Topoisomerase</keyword>
<dbReference type="GO" id="GO:0006265">
    <property type="term" value="P:DNA topological change"/>
    <property type="evidence" value="ECO:0007669"/>
    <property type="project" value="UniProtKB-UniRule"/>
</dbReference>
<feature type="region of interest" description="Disordered" evidence="11">
    <location>
        <begin position="215"/>
        <end position="239"/>
    </location>
</feature>
<dbReference type="PROSITE" id="PS00396">
    <property type="entry name" value="TOPO_IA_1"/>
    <property type="match status" value="1"/>
</dbReference>
<dbReference type="GO" id="GO:0008270">
    <property type="term" value="F:zinc ion binding"/>
    <property type="evidence" value="ECO:0007669"/>
    <property type="project" value="UniProtKB-KW"/>
</dbReference>
<evidence type="ECO:0000256" key="6">
    <source>
        <dbReference type="ARBA" id="ARBA00022842"/>
    </source>
</evidence>
<dbReference type="InterPro" id="IPR013825">
    <property type="entry name" value="Topo_IA_cen_sub2"/>
</dbReference>
<dbReference type="SMART" id="SM00437">
    <property type="entry name" value="TOP1Ac"/>
    <property type="match status" value="1"/>
</dbReference>
<comment type="similarity">
    <text evidence="2 10">Belongs to the type IA topoisomerase family.</text>
</comment>
<dbReference type="EMBL" id="AP011673">
    <property type="protein sequence ID" value="BAL53980.1"/>
    <property type="molecule type" value="Genomic_DNA"/>
</dbReference>
<evidence type="ECO:0000256" key="11">
    <source>
        <dbReference type="SAM" id="MobiDB-lite"/>
    </source>
</evidence>
<dbReference type="HAMAP" id="MF_00952">
    <property type="entry name" value="Topoisom_1_prok"/>
    <property type="match status" value="1"/>
</dbReference>
<dbReference type="SMART" id="SM00436">
    <property type="entry name" value="TOP1Bc"/>
    <property type="match status" value="1"/>
</dbReference>
<comment type="caution">
    <text evidence="10">Lacks conserved residue(s) required for the propagation of feature annotation.</text>
</comment>
<dbReference type="InterPro" id="IPR005733">
    <property type="entry name" value="TopoI_bac-type"/>
</dbReference>
<feature type="region of interest" description="Interaction with DNA" evidence="10">
    <location>
        <begin position="167"/>
        <end position="172"/>
    </location>
</feature>
<feature type="site" description="Interaction with DNA" evidence="10">
    <location>
        <position position="143"/>
    </location>
</feature>
<dbReference type="InterPro" id="IPR013497">
    <property type="entry name" value="Topo_IA_cen"/>
</dbReference>
<evidence type="ECO:0000256" key="3">
    <source>
        <dbReference type="ARBA" id="ARBA00022723"/>
    </source>
</evidence>
<dbReference type="PANTHER" id="PTHR42785">
    <property type="entry name" value="DNA TOPOISOMERASE, TYPE IA, CORE"/>
    <property type="match status" value="1"/>
</dbReference>
<dbReference type="PROSITE" id="PS50880">
    <property type="entry name" value="TOPRIM"/>
    <property type="match status" value="1"/>
</dbReference>
<accession>H5SCU4</accession>
<dbReference type="Pfam" id="PF01751">
    <property type="entry name" value="Toprim"/>
    <property type="match status" value="1"/>
</dbReference>
<comment type="function">
    <text evidence="10">Releases the supercoiling and torsional tension of DNA, which is introduced during the DNA replication and transcription, by transiently cleaving and rejoining one strand of the DNA duplex. Introduces a single-strand break via transesterification at a target site in duplex DNA. The scissile phosphodiester is attacked by the catalytic tyrosine of the enzyme, resulting in the formation of a DNA-(5'-phosphotyrosyl)-enzyme intermediate and the expulsion of a 3'-OH DNA strand. The free DNA strand then undergoes passage around the unbroken strand, thus removing DNA supercoils. Finally, in the religation step, the DNA 3'-OH attacks the covalent intermediate to expel the active-site tyrosine and restore the DNA phosphodiester backbone.</text>
</comment>
<keyword evidence="9 10" id="KW-0413">Isomerase</keyword>